<accession>A0A409Y6X0</accession>
<dbReference type="Proteomes" id="UP000284842">
    <property type="component" value="Unassembled WGS sequence"/>
</dbReference>
<keyword evidence="1" id="KW-0808">Transferase</keyword>
<dbReference type="EMBL" id="NHTK01001376">
    <property type="protein sequence ID" value="PPQ98797.1"/>
    <property type="molecule type" value="Genomic_DNA"/>
</dbReference>
<dbReference type="InParanoid" id="A0A409Y6X0"/>
<evidence type="ECO:0000313" key="4">
    <source>
        <dbReference type="EMBL" id="PPQ98797.1"/>
    </source>
</evidence>
<dbReference type="Gene3D" id="3.40.630.30">
    <property type="match status" value="1"/>
</dbReference>
<dbReference type="PROSITE" id="PS51186">
    <property type="entry name" value="GNAT"/>
    <property type="match status" value="1"/>
</dbReference>
<organism evidence="4 5">
    <name type="scientific">Panaeolus cyanescens</name>
    <dbReference type="NCBI Taxonomy" id="181874"/>
    <lineage>
        <taxon>Eukaryota</taxon>
        <taxon>Fungi</taxon>
        <taxon>Dikarya</taxon>
        <taxon>Basidiomycota</taxon>
        <taxon>Agaricomycotina</taxon>
        <taxon>Agaricomycetes</taxon>
        <taxon>Agaricomycetidae</taxon>
        <taxon>Agaricales</taxon>
        <taxon>Agaricineae</taxon>
        <taxon>Galeropsidaceae</taxon>
        <taxon>Panaeolus</taxon>
    </lineage>
</organism>
<dbReference type="CDD" id="cd04301">
    <property type="entry name" value="NAT_SF"/>
    <property type="match status" value="1"/>
</dbReference>
<dbReference type="AlphaFoldDB" id="A0A409Y6X0"/>
<proteinExistence type="predicted"/>
<gene>
    <name evidence="4" type="ORF">CVT24_003355</name>
</gene>
<dbReference type="InterPro" id="IPR000182">
    <property type="entry name" value="GNAT_dom"/>
</dbReference>
<sequence>MSLNPMHIVASNFNISDLPQNASQEQITNYKLIRLSSLYTNPEAFGSTFARESLFTPETWFDRVNGQARRIIFAIPAHIQHEILPSGCNLPNTFWMGTVCVLWPEMIKAIPPVDPYPLELARREEKGDVDVYMIVGMWVHPDSRRLGVGKALIHYAIQNVLAAESAGGEKQKVITLKVHEGNKAATALYQGVGFVSMGPVDGSGGKWMVYGL</sequence>
<dbReference type="PANTHER" id="PTHR43072">
    <property type="entry name" value="N-ACETYLTRANSFERASE"/>
    <property type="match status" value="1"/>
</dbReference>
<dbReference type="SUPFAM" id="SSF55729">
    <property type="entry name" value="Acyl-CoA N-acyltransferases (Nat)"/>
    <property type="match status" value="1"/>
</dbReference>
<evidence type="ECO:0000256" key="2">
    <source>
        <dbReference type="ARBA" id="ARBA00023315"/>
    </source>
</evidence>
<evidence type="ECO:0000313" key="5">
    <source>
        <dbReference type="Proteomes" id="UP000284842"/>
    </source>
</evidence>
<name>A0A409Y6X0_9AGAR</name>
<keyword evidence="5" id="KW-1185">Reference proteome</keyword>
<dbReference type="Pfam" id="PF00583">
    <property type="entry name" value="Acetyltransf_1"/>
    <property type="match status" value="1"/>
</dbReference>
<feature type="domain" description="N-acetyltransferase" evidence="3">
    <location>
        <begin position="134"/>
        <end position="212"/>
    </location>
</feature>
<reference evidence="4 5" key="1">
    <citation type="journal article" date="2018" name="Evol. Lett.">
        <title>Horizontal gene cluster transfer increased hallucinogenic mushroom diversity.</title>
        <authorList>
            <person name="Reynolds H.T."/>
            <person name="Vijayakumar V."/>
            <person name="Gluck-Thaler E."/>
            <person name="Korotkin H.B."/>
            <person name="Matheny P.B."/>
            <person name="Slot J.C."/>
        </authorList>
    </citation>
    <scope>NUCLEOTIDE SEQUENCE [LARGE SCALE GENOMIC DNA]</scope>
    <source>
        <strain evidence="4 5">2629</strain>
    </source>
</reference>
<protein>
    <recommendedName>
        <fullName evidence="3">N-acetyltransferase domain-containing protein</fullName>
    </recommendedName>
</protein>
<evidence type="ECO:0000259" key="3">
    <source>
        <dbReference type="PROSITE" id="PS51186"/>
    </source>
</evidence>
<dbReference type="GO" id="GO:0016747">
    <property type="term" value="F:acyltransferase activity, transferring groups other than amino-acyl groups"/>
    <property type="evidence" value="ECO:0007669"/>
    <property type="project" value="InterPro"/>
</dbReference>
<comment type="caution">
    <text evidence="4">The sequence shown here is derived from an EMBL/GenBank/DDBJ whole genome shotgun (WGS) entry which is preliminary data.</text>
</comment>
<dbReference type="InterPro" id="IPR016181">
    <property type="entry name" value="Acyl_CoA_acyltransferase"/>
</dbReference>
<dbReference type="PANTHER" id="PTHR43072:SF23">
    <property type="entry name" value="UPF0039 PROTEIN C11D3.02C"/>
    <property type="match status" value="1"/>
</dbReference>
<evidence type="ECO:0000256" key="1">
    <source>
        <dbReference type="ARBA" id="ARBA00022679"/>
    </source>
</evidence>
<keyword evidence="2" id="KW-0012">Acyltransferase</keyword>
<dbReference type="OrthoDB" id="41532at2759"/>